<dbReference type="RefSeq" id="XP_013793734.2">
    <property type="nucleotide sequence ID" value="XM_013938280.2"/>
</dbReference>
<proteinExistence type="predicted"/>
<evidence type="ECO:0000313" key="2">
    <source>
        <dbReference type="Proteomes" id="UP000694941"/>
    </source>
</evidence>
<feature type="compositionally biased region" description="Low complexity" evidence="1">
    <location>
        <begin position="112"/>
        <end position="124"/>
    </location>
</feature>
<sequence length="329" mass="37280">MGEVGTMERRYAVPPSTLSEPAARYRTTEDLHAWSIYRQNLNSDFTDSALGASEKSQPPFGNFQLRESTVQTILNHPKYGPRERQSELGNNIFSYLRFGLPRVFPPSRVNRDGSSGYDSSDDGSPCMDRRRARSDPDFRNHVIRQDNHEAETSFVRPERRLKASSEADLLSHEIFNHQDGRNAKQRVMRAQHESRDGYHRDPMPGAIGHFERRSHAGSHISLISRSSRAHHEVHGDARADGFYGHDMPILNDKFFPKDTFYSTLQGGESENAPVKHPHLQVRDLTYEIDKSSAFQRLCGGARTKMRLLDGLSFEVRGGEILAIMATTGK</sequence>
<protein>
    <submittedName>
        <fullName evidence="3">Uncharacterized protein LOC106477747</fullName>
    </submittedName>
</protein>
<accession>A0ABM1C3Y7</accession>
<keyword evidence="2" id="KW-1185">Reference proteome</keyword>
<name>A0ABM1C3Y7_LIMPO</name>
<evidence type="ECO:0000256" key="1">
    <source>
        <dbReference type="SAM" id="MobiDB-lite"/>
    </source>
</evidence>
<dbReference type="Proteomes" id="UP000694941">
    <property type="component" value="Unplaced"/>
</dbReference>
<gene>
    <name evidence="3" type="primary">LOC106477747</name>
</gene>
<evidence type="ECO:0000313" key="3">
    <source>
        <dbReference type="RefSeq" id="XP_013793734.2"/>
    </source>
</evidence>
<feature type="region of interest" description="Disordered" evidence="1">
    <location>
        <begin position="107"/>
        <end position="135"/>
    </location>
</feature>
<dbReference type="GeneID" id="106477747"/>
<reference evidence="3" key="1">
    <citation type="submission" date="2025-08" db="UniProtKB">
        <authorList>
            <consortium name="RefSeq"/>
        </authorList>
    </citation>
    <scope>IDENTIFICATION</scope>
    <source>
        <tissue evidence="3">Muscle</tissue>
    </source>
</reference>
<organism evidence="2 3">
    <name type="scientific">Limulus polyphemus</name>
    <name type="common">Atlantic horseshoe crab</name>
    <dbReference type="NCBI Taxonomy" id="6850"/>
    <lineage>
        <taxon>Eukaryota</taxon>
        <taxon>Metazoa</taxon>
        <taxon>Ecdysozoa</taxon>
        <taxon>Arthropoda</taxon>
        <taxon>Chelicerata</taxon>
        <taxon>Merostomata</taxon>
        <taxon>Xiphosura</taxon>
        <taxon>Limulidae</taxon>
        <taxon>Limulus</taxon>
    </lineage>
</organism>